<dbReference type="Proteomes" id="UP000694843">
    <property type="component" value="Unplaced"/>
</dbReference>
<feature type="transmembrane region" description="Helical" evidence="9">
    <location>
        <begin position="346"/>
        <end position="369"/>
    </location>
</feature>
<evidence type="ECO:0000256" key="2">
    <source>
        <dbReference type="ARBA" id="ARBA00007647"/>
    </source>
</evidence>
<feature type="compositionally biased region" description="Polar residues" evidence="8">
    <location>
        <begin position="258"/>
        <end position="268"/>
    </location>
</feature>
<dbReference type="PANTHER" id="PTHR21461">
    <property type="entry name" value="GLYCOSYLTRANSFERASE FAMILY 92 PROTEIN"/>
    <property type="match status" value="1"/>
</dbReference>
<evidence type="ECO:0000256" key="1">
    <source>
        <dbReference type="ARBA" id="ARBA00004167"/>
    </source>
</evidence>
<dbReference type="GO" id="GO:0016020">
    <property type="term" value="C:membrane"/>
    <property type="evidence" value="ECO:0007669"/>
    <property type="project" value="UniProtKB-SubCell"/>
</dbReference>
<comment type="similarity">
    <text evidence="2">Belongs to the glycosyltransferase 92 family.</text>
</comment>
<dbReference type="GO" id="GO:0016757">
    <property type="term" value="F:glycosyltransferase activity"/>
    <property type="evidence" value="ECO:0007669"/>
    <property type="project" value="UniProtKB-KW"/>
</dbReference>
<name>A0A8B7NK16_HYAAZ</name>
<sequence>ISSPSHQDPPSLSSLIYSSAEDSPSVAAIFSLFRKLSFAKSNPLERLQANPASSCVSSADWSSSASSKVSSAAWSSSASSRVSSAAWSSSASSCVSSAAWSSSASSNVSSAVWSSSASSRVSSAAWSSSASSCVSSAAWSSSASSRVSSAAWSSPASSNVSSVLVASSIVPSIYSSSPARPFKVGLEPSIRGTSIFAVPSYTGIITHEPYAEKVCVDIGGGLNCVAPPRPPKSPSLALSRRGDRGDEREALTSPELLRTSQATDSSYPRIQQSSILGNHHSAARSSSAARMRLKGASRESITMRSEAMRYWRSVHAKYSVLNEFSRQRRSAAAKKMRQRSRERSQLSIFFVVFFVVIFVVIILTEVFFMDDRNDGIQVSGKRSDEFDVIGDIPDYIIDDKKIVRALQIDSYRRQEVSVKNDDGVIHKNVDASRLKARVSGSYLKSMRTAERKMSWPSLTEEKAVLFTANSSAVDAEWMPVLNARHKFYVYSAFYDDRKAKIIRIIGATLTKRSDRVWCKYWYSNSSTLVLVGAVKVIRENWNLRYSACFIACPLTIFTNGKQPIPPPDSISIMADPGGNATNKLKVLNLNKDHTEERNNFAVCVKPLHFDYNNINQMIEFIELNRLIGVEHFTLYNHTIGPEVACVLENYVKQGIVTILPWKLNIKSQKEIRTEGLFAALNDCLYRHMYRHKYILMIDLDEYIVPHSNTTLPELVSFLNTRADVRKIGAISFQNAFFYLQWPDDPSSAGLPALVTQRKTRRRQRFHPHKQRSKYIAVSPFVVEAGNHFVWEFLPGRGTLNVPSEVAFLHHYRVCEFGGDDCVRNPRTTDNSMARYRDQLVTAFTSRVESLSQSCHLPPLNTALETSPQLWPISDAS</sequence>
<dbReference type="GeneID" id="108671017"/>
<comment type="subcellular location">
    <subcellularLocation>
        <location evidence="1">Membrane</location>
        <topology evidence="1">Single-pass membrane protein</topology>
    </subcellularLocation>
</comment>
<dbReference type="KEGG" id="hazt:108671017"/>
<dbReference type="RefSeq" id="XP_018013992.2">
    <property type="nucleotide sequence ID" value="XM_018158503.2"/>
</dbReference>
<feature type="region of interest" description="Disordered" evidence="8">
    <location>
        <begin position="276"/>
        <end position="295"/>
    </location>
</feature>
<dbReference type="AlphaFoldDB" id="A0A8B7NK16"/>
<feature type="compositionally biased region" description="Basic and acidic residues" evidence="8">
    <location>
        <begin position="240"/>
        <end position="250"/>
    </location>
</feature>
<keyword evidence="3" id="KW-0328">Glycosyltransferase</keyword>
<evidence type="ECO:0000256" key="8">
    <source>
        <dbReference type="SAM" id="MobiDB-lite"/>
    </source>
</evidence>
<organism evidence="10 11">
    <name type="scientific">Hyalella azteca</name>
    <name type="common">Amphipod</name>
    <dbReference type="NCBI Taxonomy" id="294128"/>
    <lineage>
        <taxon>Eukaryota</taxon>
        <taxon>Metazoa</taxon>
        <taxon>Ecdysozoa</taxon>
        <taxon>Arthropoda</taxon>
        <taxon>Crustacea</taxon>
        <taxon>Multicrustacea</taxon>
        <taxon>Malacostraca</taxon>
        <taxon>Eumalacostraca</taxon>
        <taxon>Peracarida</taxon>
        <taxon>Amphipoda</taxon>
        <taxon>Senticaudata</taxon>
        <taxon>Talitrida</taxon>
        <taxon>Talitroidea</taxon>
        <taxon>Hyalellidae</taxon>
        <taxon>Hyalella</taxon>
    </lineage>
</organism>
<dbReference type="OrthoDB" id="2526284at2759"/>
<evidence type="ECO:0000313" key="11">
    <source>
        <dbReference type="RefSeq" id="XP_018013992.2"/>
    </source>
</evidence>
<keyword evidence="4" id="KW-0808">Transferase</keyword>
<evidence type="ECO:0000256" key="9">
    <source>
        <dbReference type="SAM" id="Phobius"/>
    </source>
</evidence>
<evidence type="ECO:0000256" key="4">
    <source>
        <dbReference type="ARBA" id="ARBA00022679"/>
    </source>
</evidence>
<evidence type="ECO:0000313" key="10">
    <source>
        <dbReference type="Proteomes" id="UP000694843"/>
    </source>
</evidence>
<dbReference type="GO" id="GO:0005737">
    <property type="term" value="C:cytoplasm"/>
    <property type="evidence" value="ECO:0007669"/>
    <property type="project" value="TreeGrafter"/>
</dbReference>
<keyword evidence="6 9" id="KW-1133">Transmembrane helix</keyword>
<gene>
    <name evidence="11" type="primary">LOC108671017</name>
</gene>
<reference evidence="11" key="1">
    <citation type="submission" date="2025-08" db="UniProtKB">
        <authorList>
            <consortium name="RefSeq"/>
        </authorList>
    </citation>
    <scope>IDENTIFICATION</scope>
    <source>
        <tissue evidence="11">Whole organism</tissue>
    </source>
</reference>
<proteinExistence type="inferred from homology"/>
<accession>A0A8B7NK16</accession>
<dbReference type="InterPro" id="IPR008166">
    <property type="entry name" value="Glyco_transf_92"/>
</dbReference>
<dbReference type="Pfam" id="PF01697">
    <property type="entry name" value="Glyco_transf_92"/>
    <property type="match status" value="1"/>
</dbReference>
<keyword evidence="7 9" id="KW-0472">Membrane</keyword>
<keyword evidence="5 9" id="KW-0812">Transmembrane</keyword>
<keyword evidence="10" id="KW-1185">Reference proteome</keyword>
<evidence type="ECO:0000256" key="3">
    <source>
        <dbReference type="ARBA" id="ARBA00022676"/>
    </source>
</evidence>
<feature type="non-terminal residue" evidence="11">
    <location>
        <position position="1"/>
    </location>
</feature>
<evidence type="ECO:0000256" key="7">
    <source>
        <dbReference type="ARBA" id="ARBA00023136"/>
    </source>
</evidence>
<evidence type="ECO:0000256" key="5">
    <source>
        <dbReference type="ARBA" id="ARBA00022692"/>
    </source>
</evidence>
<protein>
    <submittedName>
        <fullName evidence="11">Uncharacterized protein LOC108671017</fullName>
    </submittedName>
</protein>
<dbReference type="PANTHER" id="PTHR21461:SF40">
    <property type="entry name" value="GLYCOSYLTRANSFERASE FAMILY 92 PROTEIN"/>
    <property type="match status" value="1"/>
</dbReference>
<feature type="region of interest" description="Disordered" evidence="8">
    <location>
        <begin position="226"/>
        <end position="268"/>
    </location>
</feature>
<evidence type="ECO:0000256" key="6">
    <source>
        <dbReference type="ARBA" id="ARBA00022989"/>
    </source>
</evidence>